<sequence>MPRQKYCEHPINHAQTTRIPKGTKAVSLQLSKFLISQYDVVHNRIRWLCARCHTFESKKIMTDQSMEFNEDESSSDDGPMTEGSPVNQKENDNDGAASMNVNELSEEEKQNSHMDSGIIAESDDNDDESPHVDQATTDPESMDGDTDHVLYELEHEKRKAMEELSAVFELLNIDPIHDKSAVSPIRIKVDEVYRKLNRLCDLLGDNSQISNNPNPHALTICESNELLSGLKRLFDESDPDEKVRLMTIAPKEWGREKIEKWFGSKPNQARRSVALRKNKGILAYPKSLRGNTPLSDSTIDTVIQFYCEDGISRTSSNSKDTIKINGQRVAVRFLEMTVLDAYHIFEERHPGLVSRSTFNTLRPREVKTAAPHDTCICIIHENIDLLLKAWNNHYRKCAGTTALSVTNQITMKDLINQMVCTDSNEKCFSGKCKNCSSKNIAAILTSGNIMDLDEECSWTLWKKINNKFDLQQMFGSVESLLSEIEERWPSFLLHTHTNRVQREYINDLRIKSTNDSFAVAQIDFSMNYTLIRQREVQQGFFSQHQVSLFTIHLTIGNEQRNIAIISNYMEHSTAFVHCAQKILVEFIKKNFPLVKKINYVSDGACAHFKNNTSILNLIHHKRDFGLDASWTFTATGHGKGAGDGIGAVLKSTARRDTLSKNILMSNAKDFYNFSQKQQLETAKRSNKDNPGVNIFYLDSDEVEEAINNCLKSRSEKLRVTGTIQGIRSMHQFEPISHSTVQYSSTSRSTQIRTFTFK</sequence>
<dbReference type="Proteomes" id="UP000663852">
    <property type="component" value="Unassembled WGS sequence"/>
</dbReference>
<accession>A0A814T6G2</accession>
<keyword evidence="4" id="KW-1185">Reference proteome</keyword>
<dbReference type="Proteomes" id="UP000663828">
    <property type="component" value="Unassembled WGS sequence"/>
</dbReference>
<organism evidence="2 4">
    <name type="scientific">Adineta ricciae</name>
    <name type="common">Rotifer</name>
    <dbReference type="NCBI Taxonomy" id="249248"/>
    <lineage>
        <taxon>Eukaryota</taxon>
        <taxon>Metazoa</taxon>
        <taxon>Spiralia</taxon>
        <taxon>Gnathifera</taxon>
        <taxon>Rotifera</taxon>
        <taxon>Eurotatoria</taxon>
        <taxon>Bdelloidea</taxon>
        <taxon>Adinetida</taxon>
        <taxon>Adinetidae</taxon>
        <taxon>Adineta</taxon>
    </lineage>
</organism>
<evidence type="ECO:0000313" key="4">
    <source>
        <dbReference type="Proteomes" id="UP000663828"/>
    </source>
</evidence>
<proteinExistence type="predicted"/>
<comment type="caution">
    <text evidence="2">The sequence shown here is derived from an EMBL/GenBank/DDBJ whole genome shotgun (WGS) entry which is preliminary data.</text>
</comment>
<evidence type="ECO:0000313" key="3">
    <source>
        <dbReference type="EMBL" id="CAF1401797.1"/>
    </source>
</evidence>
<dbReference type="EMBL" id="CAJNOR010001525">
    <property type="protein sequence ID" value="CAF1157729.1"/>
    <property type="molecule type" value="Genomic_DNA"/>
</dbReference>
<reference evidence="2" key="1">
    <citation type="submission" date="2021-02" db="EMBL/GenBank/DDBJ databases">
        <authorList>
            <person name="Nowell W R."/>
        </authorList>
    </citation>
    <scope>NUCLEOTIDE SEQUENCE</scope>
</reference>
<dbReference type="PANTHER" id="PTHR46601">
    <property type="entry name" value="ULP_PROTEASE DOMAIN-CONTAINING PROTEIN"/>
    <property type="match status" value="1"/>
</dbReference>
<name>A0A814T6G2_ADIRI</name>
<evidence type="ECO:0000313" key="2">
    <source>
        <dbReference type="EMBL" id="CAF1157729.1"/>
    </source>
</evidence>
<dbReference type="OrthoDB" id="10068393at2759"/>
<dbReference type="PANTHER" id="PTHR46601:SF1">
    <property type="entry name" value="ADF-H DOMAIN-CONTAINING PROTEIN"/>
    <property type="match status" value="1"/>
</dbReference>
<protein>
    <submittedName>
        <fullName evidence="2">Uncharacterized protein</fullName>
    </submittedName>
</protein>
<evidence type="ECO:0000256" key="1">
    <source>
        <dbReference type="SAM" id="MobiDB-lite"/>
    </source>
</evidence>
<dbReference type="EMBL" id="CAJNOJ010000328">
    <property type="protein sequence ID" value="CAF1401797.1"/>
    <property type="molecule type" value="Genomic_DNA"/>
</dbReference>
<dbReference type="AlphaFoldDB" id="A0A814T6G2"/>
<feature type="region of interest" description="Disordered" evidence="1">
    <location>
        <begin position="63"/>
        <end position="145"/>
    </location>
</feature>
<gene>
    <name evidence="3" type="ORF">EDS130_LOCUS36059</name>
    <name evidence="2" type="ORF">XAT740_LOCUS21308</name>
</gene>